<organism evidence="1 2">
    <name type="scientific">Candidatus Scatousia excrementigallinarum</name>
    <dbReference type="NCBI Taxonomy" id="2840935"/>
    <lineage>
        <taxon>Bacteria</taxon>
        <taxon>Candidatus Scatousia</taxon>
    </lineage>
</organism>
<accession>A0A9D1JMY4</accession>
<sequence>MAALTLPTIIVQKRNSELEARFKTAYSLISQAVFRMSADNANIAETYCSKGADGRNSYEFIEDFSKYFQTINLYASDTRNLTKIGYKEDFFKQTNGYEKFNIDGHNEGAFFIKNGMMIAASGCWWMANSIKPLDFIVDTNGIKGPNRLGYDVFYFQIINGNILLPATHKYTFAAIESQLKVCCDFKNSGKNCHASGDNGTACSHFALKNQYPQDESKEYWKNLP</sequence>
<dbReference type="AlphaFoldDB" id="A0A9D1JMY4"/>
<reference evidence="1" key="2">
    <citation type="journal article" date="2021" name="PeerJ">
        <title>Extensive microbial diversity within the chicken gut microbiome revealed by metagenomics and culture.</title>
        <authorList>
            <person name="Gilroy R."/>
            <person name="Ravi A."/>
            <person name="Getino M."/>
            <person name="Pursley I."/>
            <person name="Horton D.L."/>
            <person name="Alikhan N.F."/>
            <person name="Baker D."/>
            <person name="Gharbi K."/>
            <person name="Hall N."/>
            <person name="Watson M."/>
            <person name="Adriaenssens E.M."/>
            <person name="Foster-Nyarko E."/>
            <person name="Jarju S."/>
            <person name="Secka A."/>
            <person name="Antonio M."/>
            <person name="Oren A."/>
            <person name="Chaudhuri R.R."/>
            <person name="La Ragione R."/>
            <person name="Hildebrand F."/>
            <person name="Pallen M.J."/>
        </authorList>
    </citation>
    <scope>NUCLEOTIDE SEQUENCE</scope>
    <source>
        <strain evidence="1">6276</strain>
    </source>
</reference>
<dbReference type="EMBL" id="DVIU01000140">
    <property type="protein sequence ID" value="HIS36408.1"/>
    <property type="molecule type" value="Genomic_DNA"/>
</dbReference>
<name>A0A9D1JMY4_9BACT</name>
<protein>
    <submittedName>
        <fullName evidence="1">Uncharacterized protein</fullName>
    </submittedName>
</protein>
<evidence type="ECO:0000313" key="1">
    <source>
        <dbReference type="EMBL" id="HIS36408.1"/>
    </source>
</evidence>
<proteinExistence type="predicted"/>
<comment type="caution">
    <text evidence="1">The sequence shown here is derived from an EMBL/GenBank/DDBJ whole genome shotgun (WGS) entry which is preliminary data.</text>
</comment>
<evidence type="ECO:0000313" key="2">
    <source>
        <dbReference type="Proteomes" id="UP000823928"/>
    </source>
</evidence>
<gene>
    <name evidence="1" type="ORF">IAC10_07235</name>
</gene>
<dbReference type="Proteomes" id="UP000823928">
    <property type="component" value="Unassembled WGS sequence"/>
</dbReference>
<reference evidence="1" key="1">
    <citation type="submission" date="2020-10" db="EMBL/GenBank/DDBJ databases">
        <authorList>
            <person name="Gilroy R."/>
        </authorList>
    </citation>
    <scope>NUCLEOTIDE SEQUENCE</scope>
    <source>
        <strain evidence="1">6276</strain>
    </source>
</reference>